<name>A0A0D2BNZ9_9EURO</name>
<evidence type="ECO:0000313" key="4">
    <source>
        <dbReference type="Proteomes" id="UP000053342"/>
    </source>
</evidence>
<feature type="region of interest" description="Disordered" evidence="2">
    <location>
        <begin position="1"/>
        <end position="72"/>
    </location>
</feature>
<dbReference type="VEuPathDB" id="FungiDB:PV06_09032"/>
<reference evidence="3 4" key="1">
    <citation type="submission" date="2015-01" db="EMBL/GenBank/DDBJ databases">
        <title>The Genome Sequence of Exophiala oligosperma CBS72588.</title>
        <authorList>
            <consortium name="The Broad Institute Genomics Platform"/>
            <person name="Cuomo C."/>
            <person name="de Hoog S."/>
            <person name="Gorbushina A."/>
            <person name="Stielow B."/>
            <person name="Teixiera M."/>
            <person name="Abouelleil A."/>
            <person name="Chapman S.B."/>
            <person name="Priest M."/>
            <person name="Young S.K."/>
            <person name="Wortman J."/>
            <person name="Nusbaum C."/>
            <person name="Birren B."/>
        </authorList>
    </citation>
    <scope>NUCLEOTIDE SEQUENCE [LARGE SCALE GENOMIC DNA]</scope>
    <source>
        <strain evidence="3 4">CBS 72588</strain>
    </source>
</reference>
<evidence type="ECO:0000256" key="2">
    <source>
        <dbReference type="SAM" id="MobiDB-lite"/>
    </source>
</evidence>
<feature type="compositionally biased region" description="Basic and acidic residues" evidence="2">
    <location>
        <begin position="740"/>
        <end position="764"/>
    </location>
</feature>
<dbReference type="Proteomes" id="UP000053342">
    <property type="component" value="Unassembled WGS sequence"/>
</dbReference>
<proteinExistence type="predicted"/>
<feature type="coiled-coil region" evidence="1">
    <location>
        <begin position="588"/>
        <end position="626"/>
    </location>
</feature>
<evidence type="ECO:0000313" key="3">
    <source>
        <dbReference type="EMBL" id="KIW39242.1"/>
    </source>
</evidence>
<gene>
    <name evidence="3" type="ORF">PV06_09032</name>
</gene>
<dbReference type="GeneID" id="27361106"/>
<dbReference type="AlphaFoldDB" id="A0A0D2BNZ9"/>
<feature type="compositionally biased region" description="Polar residues" evidence="2">
    <location>
        <begin position="28"/>
        <end position="39"/>
    </location>
</feature>
<protein>
    <submittedName>
        <fullName evidence="3">Uncharacterized protein</fullName>
    </submittedName>
</protein>
<evidence type="ECO:0000256" key="1">
    <source>
        <dbReference type="SAM" id="Coils"/>
    </source>
</evidence>
<feature type="coiled-coil region" evidence="1">
    <location>
        <begin position="314"/>
        <end position="383"/>
    </location>
</feature>
<organism evidence="3 4">
    <name type="scientific">Exophiala oligosperma</name>
    <dbReference type="NCBI Taxonomy" id="215243"/>
    <lineage>
        <taxon>Eukaryota</taxon>
        <taxon>Fungi</taxon>
        <taxon>Dikarya</taxon>
        <taxon>Ascomycota</taxon>
        <taxon>Pezizomycotina</taxon>
        <taxon>Eurotiomycetes</taxon>
        <taxon>Chaetothyriomycetidae</taxon>
        <taxon>Chaetothyriales</taxon>
        <taxon>Herpotrichiellaceae</taxon>
        <taxon>Exophiala</taxon>
    </lineage>
</organism>
<keyword evidence="1" id="KW-0175">Coiled coil</keyword>
<dbReference type="EMBL" id="KN847340">
    <property type="protein sequence ID" value="KIW39242.1"/>
    <property type="molecule type" value="Genomic_DNA"/>
</dbReference>
<feature type="coiled-coil region" evidence="1">
    <location>
        <begin position="164"/>
        <end position="222"/>
    </location>
</feature>
<dbReference type="HOGENOM" id="CLU_362094_0_0_1"/>
<keyword evidence="4" id="KW-1185">Reference proteome</keyword>
<accession>A0A0D2BNZ9</accession>
<dbReference type="RefSeq" id="XP_016259458.1">
    <property type="nucleotide sequence ID" value="XM_016410436.1"/>
</dbReference>
<dbReference type="OrthoDB" id="4119476at2759"/>
<feature type="compositionally biased region" description="Basic and acidic residues" evidence="2">
    <location>
        <begin position="40"/>
        <end position="51"/>
    </location>
</feature>
<sequence length="764" mass="85331">MNMSAPSSIVAAHVNPKDPRLLRRQVLHNASKSTSSASPEKNKSPDVRDGNIPETRVTAAPPPGFSSSDRGTALMPMLCNIIDGRLLSRKREAVERSLQQHGDAYEHTQRTYSEFPLMVRQAAQNLKHAQEKFEAAQKAEEAHLAAAEPENILRILVHEPAKQSSEFEAQRAELNDLRQKLNAMQTQISSESKKSDATATELAKVTAELTKVSAENDDLKKRTLDQESTIKTLTARVKGLESSYGEHAKTMEGNVKTVRCEMEASFKATETKILGFEEYRKSIQLMVMVVKGDLGAAVDRISSIEKNVGSVQDIKLRHGEVENLRKELDQLQESCEARAKAADATKDQVESLNNSTDAQSERIAKLFRQITDQQSEIQALSTNVDLFKSEISESLVDHQASTLTSVSKKIEDRIEQQNVEFDLVKASNDRQEMEIKRLGEDLTTSLRQAKEVKRIEEDLTTSLRRGLKEAGESLKASLDNAISVERIENELKSKITALEKEVLEIRNSPHPASQASTANDSSSAAIITRVQELETNAKKVQDAITLVGHNFRWLDHRFNNLETSQLRQSILKAVIPQLPQIEQGLVNIANLDNMMSKLQGELEQVRSDLETRSKKIKEELDTMMAKTSETQSAQLRLYTDTSQMKETISGLMINQQNDEGNYERTTTRRARSARLDRGQGESQPRSRSSRAYGDVDSADELNPESSDPTHSALLEQFRATATKSIHSTDARSPVPSSPLRGRDVRLGKRKYSEIDSPSRNDRRA</sequence>
<dbReference type="STRING" id="215243.A0A0D2BNZ9"/>
<feature type="region of interest" description="Disordered" evidence="2">
    <location>
        <begin position="651"/>
        <end position="764"/>
    </location>
</feature>